<dbReference type="Proteomes" id="UP000182248">
    <property type="component" value="Unassembled WGS sequence"/>
</dbReference>
<dbReference type="RefSeq" id="WP_072315816.1">
    <property type="nucleotide sequence ID" value="NZ_FPJE01000002.1"/>
</dbReference>
<name>A0A1K1MB30_9FLAO</name>
<dbReference type="InterPro" id="IPR036390">
    <property type="entry name" value="WH_DNA-bd_sf"/>
</dbReference>
<gene>
    <name evidence="1" type="ORF">SAMN02927921_00530</name>
</gene>
<reference evidence="1 2" key="1">
    <citation type="submission" date="2016-11" db="EMBL/GenBank/DDBJ databases">
        <authorList>
            <person name="Jaros S."/>
            <person name="Januszkiewicz K."/>
            <person name="Wedrychowicz H."/>
        </authorList>
    </citation>
    <scope>NUCLEOTIDE SEQUENCE [LARGE SCALE GENOMIC DNA]</scope>
    <source>
        <strain evidence="1 2">CGMCC 1.12145</strain>
    </source>
</reference>
<organism evidence="1 2">
    <name type="scientific">Sinomicrobium oceani</name>
    <dbReference type="NCBI Taxonomy" id="1150368"/>
    <lineage>
        <taxon>Bacteria</taxon>
        <taxon>Pseudomonadati</taxon>
        <taxon>Bacteroidota</taxon>
        <taxon>Flavobacteriia</taxon>
        <taxon>Flavobacteriales</taxon>
        <taxon>Flavobacteriaceae</taxon>
        <taxon>Sinomicrobium</taxon>
    </lineage>
</organism>
<accession>A0A1K1MB30</accession>
<keyword evidence="2" id="KW-1185">Reference proteome</keyword>
<proteinExistence type="predicted"/>
<dbReference type="EMBL" id="FPJE01000002">
    <property type="protein sequence ID" value="SFW20362.1"/>
    <property type="molecule type" value="Genomic_DNA"/>
</dbReference>
<sequence>MKKERQTNAILALLTKDGLSIDEILTRLDFPIEKRTLQRGLKDLKDSNQILVSGEARARRYSPKEQQT</sequence>
<evidence type="ECO:0000313" key="2">
    <source>
        <dbReference type="Proteomes" id="UP000182248"/>
    </source>
</evidence>
<protein>
    <submittedName>
        <fullName evidence="1">Uncharacterized protein</fullName>
    </submittedName>
</protein>
<dbReference type="AlphaFoldDB" id="A0A1K1MB30"/>
<dbReference type="SUPFAM" id="SSF46785">
    <property type="entry name" value="Winged helix' DNA-binding domain"/>
    <property type="match status" value="1"/>
</dbReference>
<evidence type="ECO:0000313" key="1">
    <source>
        <dbReference type="EMBL" id="SFW20362.1"/>
    </source>
</evidence>